<dbReference type="PANTHER" id="PTHR43671:SF92">
    <property type="entry name" value="SERINE_THREONINE-PROTEIN KINASE NEK10"/>
    <property type="match status" value="1"/>
</dbReference>
<evidence type="ECO:0000256" key="12">
    <source>
        <dbReference type="ARBA" id="ARBA00047899"/>
    </source>
</evidence>
<dbReference type="AlphaFoldDB" id="A0AAV6GDR0"/>
<accession>A0AAV6GDR0</accession>
<dbReference type="PROSITE" id="PS00107">
    <property type="entry name" value="PROTEIN_KINASE_ATP"/>
    <property type="match status" value="1"/>
</dbReference>
<evidence type="ECO:0000256" key="9">
    <source>
        <dbReference type="ARBA" id="ARBA00022840"/>
    </source>
</evidence>
<comment type="caution">
    <text evidence="20">The sequence shown here is derived from an EMBL/GenBank/DDBJ whole genome shotgun (WGS) entry which is preliminary data.</text>
</comment>
<evidence type="ECO:0000256" key="5">
    <source>
        <dbReference type="ARBA" id="ARBA00022679"/>
    </source>
</evidence>
<dbReference type="Gene3D" id="1.10.510.10">
    <property type="entry name" value="Transferase(Phosphotransferase) domain 1"/>
    <property type="match status" value="1"/>
</dbReference>
<feature type="compositionally biased region" description="Polar residues" evidence="18">
    <location>
        <begin position="1080"/>
        <end position="1089"/>
    </location>
</feature>
<feature type="region of interest" description="Disordered" evidence="18">
    <location>
        <begin position="1057"/>
        <end position="1098"/>
    </location>
</feature>
<evidence type="ECO:0000256" key="18">
    <source>
        <dbReference type="SAM" id="MobiDB-lite"/>
    </source>
</evidence>
<comment type="catalytic activity">
    <reaction evidence="13">
        <text>L-seryl-[protein] + ATP = O-phospho-L-seryl-[protein] + ADP + H(+)</text>
        <dbReference type="Rhea" id="RHEA:17989"/>
        <dbReference type="Rhea" id="RHEA-COMP:9863"/>
        <dbReference type="Rhea" id="RHEA-COMP:11604"/>
        <dbReference type="ChEBI" id="CHEBI:15378"/>
        <dbReference type="ChEBI" id="CHEBI:29999"/>
        <dbReference type="ChEBI" id="CHEBI:30616"/>
        <dbReference type="ChEBI" id="CHEBI:83421"/>
        <dbReference type="ChEBI" id="CHEBI:456216"/>
        <dbReference type="EC" id="2.7.11.1"/>
    </reaction>
</comment>
<dbReference type="InterPro" id="IPR017441">
    <property type="entry name" value="Protein_kinase_ATP_BS"/>
</dbReference>
<dbReference type="FunFam" id="1.10.510.10:FF:001213">
    <property type="entry name" value="serine/threonine-protein kinase Nek10"/>
    <property type="match status" value="1"/>
</dbReference>
<dbReference type="FunFam" id="3.30.200.20:FF:000339">
    <property type="entry name" value="serine/threonine-protein kinase Nek10"/>
    <property type="match status" value="1"/>
</dbReference>
<evidence type="ECO:0000256" key="3">
    <source>
        <dbReference type="ARBA" id="ARBA00012513"/>
    </source>
</evidence>
<keyword evidence="5" id="KW-0808">Transferase</keyword>
<keyword evidence="21" id="KW-1185">Reference proteome</keyword>
<dbReference type="Pfam" id="PF00069">
    <property type="entry name" value="Pkinase"/>
    <property type="match status" value="1"/>
</dbReference>
<dbReference type="PROSITE" id="PS50011">
    <property type="entry name" value="PROTEIN_KINASE_DOM"/>
    <property type="match status" value="1"/>
</dbReference>
<dbReference type="SMART" id="SM00185">
    <property type="entry name" value="ARM"/>
    <property type="match status" value="3"/>
</dbReference>
<sequence>MPYMEKTSRRTDKAPTISKGNDKELHALRRLLSMLNTPICKTQNHSKGGKTESHLHHRPTGDRGGKSIKCARTEDTELESFSLTYRDQRHFSRHPHDKIFQCILTALIRNRLNCREWLDHTHPDNILRVLICLRLLIREPHYQRVFHELQGSWHLSRYMDSVSDCYLDAGEQTLGVEHLVTMTYVFQKIAAKEDQRKWVIECGAHKILVKLLTTKDSSVLLGALLALTSLAESVECKEKIGELCIVENLLVILQEYDLLSKRTCAELLRLLCPVRRVREQLKACEGVPVLLSLLHADHLELLWSVAWVLVQLCQDPDANAEIRAWGGVQQLLRILHVERAYVSDRASIETLSSANAARRIQRQHLSEELSPQETAENIMALQAACCAAVTELVLDDATAHHIVQENGIYIIAKLILPQAGPKGPSLQCYAFRTLRFLFSIERNRHLFKKLFPSDLFEMFIDVGHYIRDIAAYEPLQEKVSVFSSKELNELKESIEIVNQNRPPLKVINGYAILDHLGSGAFGSVFKVRKQNGQNLLALKEVNLHNPAFGKDKKARDSSVEKIVSELTIVKEQMNHPNIVKYIKTFLEGDRMYIVMELIEGLPLSDHFTSLKEKQQQFTEDRVWNVFIQLCLALRYLHKEKRIVHRDLSPNNIMLGEKDKVTITDFGLAKQKQENSKLMSVVGTILYSCPEIVKSEPYGEKADVWAVGCILYHMVTLQPPFYSTNMLSLATKIVEAVYEPIEEGVFSERVKDLIKWCLTPDPDSRPNIVEVSARISDVLMKFMDNLCASHQALERRSERDRKRAQKYFLESNQARLGHWMAPISQGKIIKENEEACSEAGSVSIQHSSQCSSQAEGDSQPSSEYSSQAEVKQEHQANSFEKHSRTASSSATELRKKSFRPTECSVSLSLSERTPACRDFLPQPKSRPATAGIFVSQRKLRQIEDPVQRLVGLLHKIIYICQLPPAQHYNHRRRTIERFKKSLFHQGSNPYSLKVELNKVLQGSSDLVESVSSCRDWWSQVQSFGREPFSTEPRGESGYAGLQDGITYEQLQTLIEDELEENGYHSRTASRSDQEAMRGNQRPYSPSTLVSSEACDNKAT</sequence>
<evidence type="ECO:0000256" key="14">
    <source>
        <dbReference type="ARBA" id="ARBA00062001"/>
    </source>
</evidence>
<feature type="region of interest" description="Disordered" evidence="18">
    <location>
        <begin position="846"/>
        <end position="893"/>
    </location>
</feature>
<dbReference type="FunFam" id="1.25.10.10:FF:000612">
    <property type="entry name" value="Serine/threonine-protein kinase Nek10"/>
    <property type="match status" value="1"/>
</dbReference>
<dbReference type="InterPro" id="IPR011989">
    <property type="entry name" value="ARM-like"/>
</dbReference>
<dbReference type="Pfam" id="PF00514">
    <property type="entry name" value="Arm"/>
    <property type="match status" value="1"/>
</dbReference>
<dbReference type="GO" id="GO:0046872">
    <property type="term" value="F:metal ion binding"/>
    <property type="evidence" value="ECO:0007669"/>
    <property type="project" value="UniProtKB-KW"/>
</dbReference>
<organism evidence="20 21">
    <name type="scientific">Alosa alosa</name>
    <name type="common">allis shad</name>
    <dbReference type="NCBI Taxonomy" id="278164"/>
    <lineage>
        <taxon>Eukaryota</taxon>
        <taxon>Metazoa</taxon>
        <taxon>Chordata</taxon>
        <taxon>Craniata</taxon>
        <taxon>Vertebrata</taxon>
        <taxon>Euteleostomi</taxon>
        <taxon>Actinopterygii</taxon>
        <taxon>Neopterygii</taxon>
        <taxon>Teleostei</taxon>
        <taxon>Clupei</taxon>
        <taxon>Clupeiformes</taxon>
        <taxon>Clupeoidei</taxon>
        <taxon>Clupeidae</taxon>
        <taxon>Alosa</taxon>
    </lineage>
</organism>
<evidence type="ECO:0000313" key="20">
    <source>
        <dbReference type="EMBL" id="KAG5271647.1"/>
    </source>
</evidence>
<keyword evidence="8" id="KW-0418">Kinase</keyword>
<dbReference type="Gene3D" id="1.25.10.10">
    <property type="entry name" value="Leucine-rich Repeat Variant"/>
    <property type="match status" value="2"/>
</dbReference>
<dbReference type="PANTHER" id="PTHR43671">
    <property type="entry name" value="SERINE/THREONINE-PROTEIN KINASE NEK"/>
    <property type="match status" value="1"/>
</dbReference>
<dbReference type="EC" id="2.7.11.1" evidence="3"/>
<evidence type="ECO:0000256" key="4">
    <source>
        <dbReference type="ARBA" id="ARBA00022527"/>
    </source>
</evidence>
<feature type="compositionally biased region" description="Polar residues" evidence="18">
    <location>
        <begin position="853"/>
        <end position="868"/>
    </location>
</feature>
<feature type="binding site" evidence="17">
    <location>
        <position position="539"/>
    </location>
    <ligand>
        <name>ATP</name>
        <dbReference type="ChEBI" id="CHEBI:30616"/>
    </ligand>
</feature>
<evidence type="ECO:0000256" key="15">
    <source>
        <dbReference type="ARBA" id="ARBA00073379"/>
    </source>
</evidence>
<evidence type="ECO:0000256" key="2">
    <source>
        <dbReference type="ARBA" id="ARBA00010886"/>
    </source>
</evidence>
<evidence type="ECO:0000256" key="8">
    <source>
        <dbReference type="ARBA" id="ARBA00022777"/>
    </source>
</evidence>
<evidence type="ECO:0000313" key="21">
    <source>
        <dbReference type="Proteomes" id="UP000823561"/>
    </source>
</evidence>
<name>A0AAV6GDR0_9TELE</name>
<keyword evidence="9 17" id="KW-0067">ATP-binding</keyword>
<evidence type="ECO:0000256" key="7">
    <source>
        <dbReference type="ARBA" id="ARBA00022741"/>
    </source>
</evidence>
<dbReference type="InterPro" id="IPR000719">
    <property type="entry name" value="Prot_kinase_dom"/>
</dbReference>
<keyword evidence="6" id="KW-0479">Metal-binding</keyword>
<evidence type="ECO:0000256" key="11">
    <source>
        <dbReference type="ARBA" id="ARBA00023054"/>
    </source>
</evidence>
<dbReference type="GO" id="GO:0005524">
    <property type="term" value="F:ATP binding"/>
    <property type="evidence" value="ECO:0007669"/>
    <property type="project" value="UniProtKB-UniRule"/>
</dbReference>
<comment type="catalytic activity">
    <reaction evidence="12">
        <text>L-threonyl-[protein] + ATP = O-phospho-L-threonyl-[protein] + ADP + H(+)</text>
        <dbReference type="Rhea" id="RHEA:46608"/>
        <dbReference type="Rhea" id="RHEA-COMP:11060"/>
        <dbReference type="Rhea" id="RHEA-COMP:11605"/>
        <dbReference type="ChEBI" id="CHEBI:15378"/>
        <dbReference type="ChEBI" id="CHEBI:30013"/>
        <dbReference type="ChEBI" id="CHEBI:30616"/>
        <dbReference type="ChEBI" id="CHEBI:61977"/>
        <dbReference type="ChEBI" id="CHEBI:456216"/>
        <dbReference type="EC" id="2.7.11.1"/>
    </reaction>
</comment>
<feature type="region of interest" description="Disordered" evidence="18">
    <location>
        <begin position="42"/>
        <end position="68"/>
    </location>
</feature>
<dbReference type="InterPro" id="IPR011009">
    <property type="entry name" value="Kinase-like_dom_sf"/>
</dbReference>
<comment type="similarity">
    <text evidence="2">Belongs to the protein kinase superfamily. NEK Ser/Thr protein kinase family. NIMA subfamily.</text>
</comment>
<dbReference type="EMBL" id="JADWDJ010000013">
    <property type="protein sequence ID" value="KAG5271647.1"/>
    <property type="molecule type" value="Genomic_DNA"/>
</dbReference>
<reference evidence="20" key="1">
    <citation type="submission" date="2020-10" db="EMBL/GenBank/DDBJ databases">
        <title>Chromosome-scale genome assembly of the Allis shad, Alosa alosa.</title>
        <authorList>
            <person name="Margot Z."/>
            <person name="Christophe K."/>
            <person name="Cabau C."/>
            <person name="Louis A."/>
            <person name="Berthelot C."/>
            <person name="Parey E."/>
            <person name="Roest Crollius H."/>
            <person name="Montfort J."/>
            <person name="Robinson-Rechavi M."/>
            <person name="Bucao C."/>
            <person name="Bouchez O."/>
            <person name="Gislard M."/>
            <person name="Lluch J."/>
            <person name="Milhes M."/>
            <person name="Lampietro C."/>
            <person name="Lopez Roques C."/>
            <person name="Donnadieu C."/>
            <person name="Braasch I."/>
            <person name="Desvignes T."/>
            <person name="Postlethwait J."/>
            <person name="Bobe J."/>
            <person name="Guiguen Y."/>
        </authorList>
    </citation>
    <scope>NUCLEOTIDE SEQUENCE</scope>
    <source>
        <strain evidence="20">M-15738</strain>
        <tissue evidence="20">Blood</tissue>
    </source>
</reference>
<evidence type="ECO:0000256" key="16">
    <source>
        <dbReference type="ARBA" id="ARBA00075649"/>
    </source>
</evidence>
<feature type="compositionally biased region" description="Basic and acidic residues" evidence="18">
    <location>
        <begin position="49"/>
        <end position="68"/>
    </location>
</feature>
<keyword evidence="7 17" id="KW-0547">Nucleotide-binding</keyword>
<feature type="compositionally biased region" description="Basic and acidic residues" evidence="18">
    <location>
        <begin position="1"/>
        <end position="13"/>
    </location>
</feature>
<evidence type="ECO:0000256" key="6">
    <source>
        <dbReference type="ARBA" id="ARBA00022723"/>
    </source>
</evidence>
<dbReference type="GO" id="GO:1902749">
    <property type="term" value="P:regulation of cell cycle G2/M phase transition"/>
    <property type="evidence" value="ECO:0007669"/>
    <property type="project" value="TreeGrafter"/>
</dbReference>
<gene>
    <name evidence="20" type="ORF">AALO_G00182340</name>
</gene>
<proteinExistence type="inferred from homology"/>
<dbReference type="SUPFAM" id="SSF48371">
    <property type="entry name" value="ARM repeat"/>
    <property type="match status" value="1"/>
</dbReference>
<feature type="domain" description="Protein kinase" evidence="19">
    <location>
        <begin position="510"/>
        <end position="782"/>
    </location>
</feature>
<evidence type="ECO:0000256" key="13">
    <source>
        <dbReference type="ARBA" id="ARBA00048679"/>
    </source>
</evidence>
<evidence type="ECO:0000259" key="19">
    <source>
        <dbReference type="PROSITE" id="PS50011"/>
    </source>
</evidence>
<keyword evidence="11" id="KW-0175">Coiled coil</keyword>
<protein>
    <recommendedName>
        <fullName evidence="15">Serine/threonine-protein kinase Nek10</fullName>
        <ecNumber evidence="3">2.7.11.1</ecNumber>
    </recommendedName>
    <alternativeName>
        <fullName evidence="16">Never in mitosis A-related kinase 10</fullName>
    </alternativeName>
</protein>
<dbReference type="PROSITE" id="PS00109">
    <property type="entry name" value="PROTEIN_KINASE_TYR"/>
    <property type="match status" value="1"/>
</dbReference>
<dbReference type="InterPro" id="IPR016024">
    <property type="entry name" value="ARM-type_fold"/>
</dbReference>
<evidence type="ECO:0000256" key="10">
    <source>
        <dbReference type="ARBA" id="ARBA00022842"/>
    </source>
</evidence>
<dbReference type="InterPro" id="IPR008266">
    <property type="entry name" value="Tyr_kinase_AS"/>
</dbReference>
<comment type="subunit">
    <text evidence="14">Interacts with RAF1 and MAP2K1; the interaction is direct with RAF1 and required for ERK1/2-signaling pathway activation in response to UV irradiation.</text>
</comment>
<keyword evidence="4" id="KW-0723">Serine/threonine-protein kinase</keyword>
<evidence type="ECO:0000256" key="1">
    <source>
        <dbReference type="ARBA" id="ARBA00001946"/>
    </source>
</evidence>
<evidence type="ECO:0000256" key="17">
    <source>
        <dbReference type="PROSITE-ProRule" id="PRU10141"/>
    </source>
</evidence>
<dbReference type="SUPFAM" id="SSF56112">
    <property type="entry name" value="Protein kinase-like (PK-like)"/>
    <property type="match status" value="1"/>
</dbReference>
<feature type="compositionally biased region" description="Basic and acidic residues" evidence="18">
    <location>
        <begin position="869"/>
        <end position="882"/>
    </location>
</feature>
<dbReference type="InterPro" id="IPR050660">
    <property type="entry name" value="NEK_Ser/Thr_kinase"/>
</dbReference>
<keyword evidence="10" id="KW-0460">Magnesium</keyword>
<dbReference type="Proteomes" id="UP000823561">
    <property type="component" value="Chromosome 13"/>
</dbReference>
<comment type="cofactor">
    <cofactor evidence="1">
        <name>Mg(2+)</name>
        <dbReference type="ChEBI" id="CHEBI:18420"/>
    </cofactor>
</comment>
<dbReference type="InterPro" id="IPR000225">
    <property type="entry name" value="Armadillo"/>
</dbReference>
<dbReference type="GO" id="GO:0004674">
    <property type="term" value="F:protein serine/threonine kinase activity"/>
    <property type="evidence" value="ECO:0007669"/>
    <property type="project" value="UniProtKB-KW"/>
</dbReference>
<feature type="region of interest" description="Disordered" evidence="18">
    <location>
        <begin position="1"/>
        <end position="21"/>
    </location>
</feature>